<dbReference type="AlphaFoldDB" id="B1I312"/>
<dbReference type="InterPro" id="IPR027417">
    <property type="entry name" value="P-loop_NTPase"/>
</dbReference>
<keyword evidence="3" id="KW-0645">Protease</keyword>
<protein>
    <submittedName>
        <fullName evidence="14">Vesicle-fusing ATPase</fullName>
        <ecNumber evidence="14">3.6.4.6</ecNumber>
    </submittedName>
</protein>
<evidence type="ECO:0000256" key="4">
    <source>
        <dbReference type="ARBA" id="ARBA00022723"/>
    </source>
</evidence>
<dbReference type="Gene3D" id="1.10.8.60">
    <property type="match status" value="1"/>
</dbReference>
<evidence type="ECO:0000256" key="7">
    <source>
        <dbReference type="ARBA" id="ARBA00022833"/>
    </source>
</evidence>
<feature type="domain" description="AAA+ ATPase" evidence="13">
    <location>
        <begin position="96"/>
        <end position="241"/>
    </location>
</feature>
<dbReference type="GO" id="GO:0004176">
    <property type="term" value="F:ATP-dependent peptidase activity"/>
    <property type="evidence" value="ECO:0007669"/>
    <property type="project" value="InterPro"/>
</dbReference>
<dbReference type="PROSITE" id="PS00674">
    <property type="entry name" value="AAA"/>
    <property type="match status" value="1"/>
</dbReference>
<dbReference type="FunFam" id="3.40.50.300:FF:001025">
    <property type="entry name" value="ATPase family, AAA domain-containing 2B"/>
    <property type="match status" value="1"/>
</dbReference>
<keyword evidence="10" id="KW-0175">Coiled coil</keyword>
<dbReference type="EC" id="3.6.4.6" evidence="14"/>
<dbReference type="eggNOG" id="COG0465">
    <property type="taxonomic scope" value="Bacteria"/>
</dbReference>
<keyword evidence="4" id="KW-0479">Metal-binding</keyword>
<reference evidence="14 15" key="2">
    <citation type="journal article" date="2008" name="Science">
        <title>Environmental genomics reveals a single-species ecosystem deep within Earth.</title>
        <authorList>
            <person name="Chivian D."/>
            <person name="Brodie E.L."/>
            <person name="Alm E.J."/>
            <person name="Culley D.E."/>
            <person name="Dehal P.S."/>
            <person name="Desantis T.Z."/>
            <person name="Gihring T.M."/>
            <person name="Lapidus A."/>
            <person name="Lin L.H."/>
            <person name="Lowry S.R."/>
            <person name="Moser D.P."/>
            <person name="Richardson P.M."/>
            <person name="Southam G."/>
            <person name="Wanger G."/>
            <person name="Pratt L.M."/>
            <person name="Andersen G.L."/>
            <person name="Hazen T.C."/>
            <person name="Brockman F.J."/>
            <person name="Arkin A.P."/>
            <person name="Onstott T.C."/>
        </authorList>
    </citation>
    <scope>NUCLEOTIDE SEQUENCE [LARGE SCALE GENOMIC DNA]</scope>
    <source>
        <strain evidence="14 15">MP104C</strain>
    </source>
</reference>
<evidence type="ECO:0000256" key="11">
    <source>
        <dbReference type="RuleBase" id="RU003651"/>
    </source>
</evidence>
<evidence type="ECO:0000256" key="5">
    <source>
        <dbReference type="ARBA" id="ARBA00022741"/>
    </source>
</evidence>
<evidence type="ECO:0000256" key="12">
    <source>
        <dbReference type="SAM" id="Phobius"/>
    </source>
</evidence>
<evidence type="ECO:0000256" key="1">
    <source>
        <dbReference type="ARBA" id="ARBA00001947"/>
    </source>
</evidence>
<dbReference type="Gene3D" id="1.20.58.760">
    <property type="entry name" value="Peptidase M41"/>
    <property type="match status" value="1"/>
</dbReference>
<keyword evidence="6 14" id="KW-0378">Hydrolase</keyword>
<dbReference type="KEGG" id="dau:Daud_0841"/>
<dbReference type="SUPFAM" id="SSF52540">
    <property type="entry name" value="P-loop containing nucleoside triphosphate hydrolases"/>
    <property type="match status" value="1"/>
</dbReference>
<comment type="similarity">
    <text evidence="11">Belongs to the AAA ATPase family.</text>
</comment>
<proteinExistence type="inferred from homology"/>
<dbReference type="InterPro" id="IPR003593">
    <property type="entry name" value="AAA+_ATPase"/>
</dbReference>
<name>B1I312_DESAP</name>
<accession>B1I312</accession>
<dbReference type="GO" id="GO:0004222">
    <property type="term" value="F:metalloendopeptidase activity"/>
    <property type="evidence" value="ECO:0007669"/>
    <property type="project" value="InterPro"/>
</dbReference>
<organism evidence="14 15">
    <name type="scientific">Desulforudis audaxviator (strain MP104C)</name>
    <dbReference type="NCBI Taxonomy" id="477974"/>
    <lineage>
        <taxon>Bacteria</taxon>
        <taxon>Bacillati</taxon>
        <taxon>Bacillota</taxon>
        <taxon>Clostridia</taxon>
        <taxon>Thermoanaerobacterales</taxon>
        <taxon>Candidatus Desulforudaceae</taxon>
        <taxon>Candidatus Desulforudis</taxon>
    </lineage>
</organism>
<comment type="cofactor">
    <cofactor evidence="1">
        <name>Zn(2+)</name>
        <dbReference type="ChEBI" id="CHEBI:29105"/>
    </cofactor>
</comment>
<evidence type="ECO:0000256" key="2">
    <source>
        <dbReference type="ARBA" id="ARBA00010044"/>
    </source>
</evidence>
<evidence type="ECO:0000256" key="9">
    <source>
        <dbReference type="ARBA" id="ARBA00023049"/>
    </source>
</evidence>
<dbReference type="Gene3D" id="3.40.50.300">
    <property type="entry name" value="P-loop containing nucleotide triphosphate hydrolases"/>
    <property type="match status" value="1"/>
</dbReference>
<feature type="transmembrane region" description="Helical" evidence="12">
    <location>
        <begin position="6"/>
        <end position="39"/>
    </location>
</feature>
<dbReference type="GO" id="GO:0005524">
    <property type="term" value="F:ATP binding"/>
    <property type="evidence" value="ECO:0007669"/>
    <property type="project" value="UniProtKB-KW"/>
</dbReference>
<dbReference type="InterPro" id="IPR000642">
    <property type="entry name" value="Peptidase_M41"/>
</dbReference>
<dbReference type="PANTHER" id="PTHR23076:SF97">
    <property type="entry name" value="ATP-DEPENDENT ZINC METALLOPROTEASE YME1L1"/>
    <property type="match status" value="1"/>
</dbReference>
<dbReference type="FunFam" id="1.10.8.60:FF:000001">
    <property type="entry name" value="ATP-dependent zinc metalloprotease FtsH"/>
    <property type="match status" value="1"/>
</dbReference>
<dbReference type="Proteomes" id="UP000008544">
    <property type="component" value="Chromosome"/>
</dbReference>
<dbReference type="InterPro" id="IPR037219">
    <property type="entry name" value="Peptidase_M41-like"/>
</dbReference>
<keyword evidence="7" id="KW-0862">Zinc</keyword>
<evidence type="ECO:0000259" key="13">
    <source>
        <dbReference type="SMART" id="SM00382"/>
    </source>
</evidence>
<dbReference type="PANTHER" id="PTHR23076">
    <property type="entry name" value="METALLOPROTEASE M41 FTSH"/>
    <property type="match status" value="1"/>
</dbReference>
<dbReference type="OrthoDB" id="9809379at2"/>
<reference evidence="15" key="1">
    <citation type="submission" date="2007-10" db="EMBL/GenBank/DDBJ databases">
        <title>Complete sequence of chromosome of Desulforudis audaxviator MP104C.</title>
        <authorList>
            <person name="Copeland A."/>
            <person name="Lucas S."/>
            <person name="Lapidus A."/>
            <person name="Barry K."/>
            <person name="Glavina del Rio T."/>
            <person name="Dalin E."/>
            <person name="Tice H."/>
            <person name="Bruce D."/>
            <person name="Pitluck S."/>
            <person name="Lowry S.R."/>
            <person name="Larimer F."/>
            <person name="Land M.L."/>
            <person name="Hauser L."/>
            <person name="Kyrpides N."/>
            <person name="Ivanova N.N."/>
            <person name="Richardson P."/>
        </authorList>
    </citation>
    <scope>NUCLEOTIDE SEQUENCE [LARGE SCALE GENOMIC DNA]</scope>
    <source>
        <strain evidence="15">MP104C</strain>
    </source>
</reference>
<gene>
    <name evidence="14" type="ordered locus">Daud_0841</name>
</gene>
<dbReference type="HOGENOM" id="CLU_000688_16_2_9"/>
<keyword evidence="8 11" id="KW-0067">ATP-binding</keyword>
<dbReference type="Pfam" id="PF17862">
    <property type="entry name" value="AAA_lid_3"/>
    <property type="match status" value="1"/>
</dbReference>
<dbReference type="Pfam" id="PF00004">
    <property type="entry name" value="AAA"/>
    <property type="match status" value="1"/>
</dbReference>
<dbReference type="InterPro" id="IPR041569">
    <property type="entry name" value="AAA_lid_3"/>
</dbReference>
<evidence type="ECO:0000256" key="3">
    <source>
        <dbReference type="ARBA" id="ARBA00022670"/>
    </source>
</evidence>
<dbReference type="InterPro" id="IPR003959">
    <property type="entry name" value="ATPase_AAA_core"/>
</dbReference>
<sequence length="491" mass="54028">MYKEVSIGFGIALLIFLVVIGYNIGPLVFLGALGGLLYYLMRSRGLVRTFNKVPSESQVQVSFCDVGGQATAIAELREALDFIKDRQEIRRLGIRPLKGILLTGPPGTGKTLLARAAANYTDAVFISASGSEFIEMYAGVGAQRVRKLFKTAREAAQKHKKNYALVFIDEIDVLGGKRGRTSSHLEYDQTLNQLLVEMDGIDVDDEVQLLVVAATNRSDMLDPALLRPGRFDRQVRVDLPDKEGRLEILRLHTRNKPLAGDVSLPELAQDTFGFSGAHLESLANEAAILAMREAAKEITRSHFQEAIDKVIMGGKLDRRPSVEEMKRVAVHETGHAMISELVRAGSVSTLTITPRGSALGYIRQTAEDDRYLHTKEYLENQIAVLLAGAVAEEIILGSRSTGAASDIEQAVAISEHLIRGGMSELGFVSLETLTPDTKQKTTSEILKNQESRVRENLTQREDALRVIVEHLLKNEKVTGEELRRLLTNSAA</sequence>
<dbReference type="InterPro" id="IPR003960">
    <property type="entry name" value="ATPase_AAA_CS"/>
</dbReference>
<dbReference type="GO" id="GO:0006508">
    <property type="term" value="P:proteolysis"/>
    <property type="evidence" value="ECO:0007669"/>
    <property type="project" value="UniProtKB-KW"/>
</dbReference>
<dbReference type="EMBL" id="CP000860">
    <property type="protein sequence ID" value="ACA59355.1"/>
    <property type="molecule type" value="Genomic_DNA"/>
</dbReference>
<dbReference type="SMART" id="SM00382">
    <property type="entry name" value="AAA"/>
    <property type="match status" value="1"/>
</dbReference>
<evidence type="ECO:0000313" key="14">
    <source>
        <dbReference type="EMBL" id="ACA59355.1"/>
    </source>
</evidence>
<dbReference type="GO" id="GO:0030163">
    <property type="term" value="P:protein catabolic process"/>
    <property type="evidence" value="ECO:0007669"/>
    <property type="project" value="TreeGrafter"/>
</dbReference>
<comment type="similarity">
    <text evidence="2">In the C-terminal section; belongs to the peptidase M41 family.</text>
</comment>
<dbReference type="GO" id="GO:0046872">
    <property type="term" value="F:metal ion binding"/>
    <property type="evidence" value="ECO:0007669"/>
    <property type="project" value="UniProtKB-KW"/>
</dbReference>
<keyword evidence="9" id="KW-0482">Metalloprotease</keyword>
<evidence type="ECO:0000256" key="10">
    <source>
        <dbReference type="ARBA" id="ARBA00023054"/>
    </source>
</evidence>
<evidence type="ECO:0000256" key="6">
    <source>
        <dbReference type="ARBA" id="ARBA00022801"/>
    </source>
</evidence>
<keyword evidence="12" id="KW-0472">Membrane</keyword>
<dbReference type="GO" id="GO:0005886">
    <property type="term" value="C:plasma membrane"/>
    <property type="evidence" value="ECO:0007669"/>
    <property type="project" value="TreeGrafter"/>
</dbReference>
<evidence type="ECO:0000256" key="8">
    <source>
        <dbReference type="ARBA" id="ARBA00022840"/>
    </source>
</evidence>
<evidence type="ECO:0000313" key="15">
    <source>
        <dbReference type="Proteomes" id="UP000008544"/>
    </source>
</evidence>
<keyword evidence="12" id="KW-0812">Transmembrane</keyword>
<dbReference type="STRING" id="477974.Daud_0841"/>
<dbReference type="Pfam" id="PF01434">
    <property type="entry name" value="Peptidase_M41"/>
    <property type="match status" value="1"/>
</dbReference>
<keyword evidence="12" id="KW-1133">Transmembrane helix</keyword>
<dbReference type="GO" id="GO:0016887">
    <property type="term" value="F:ATP hydrolysis activity"/>
    <property type="evidence" value="ECO:0007669"/>
    <property type="project" value="InterPro"/>
</dbReference>
<dbReference type="RefSeq" id="WP_012301941.1">
    <property type="nucleotide sequence ID" value="NC_010424.1"/>
</dbReference>
<keyword evidence="15" id="KW-1185">Reference proteome</keyword>
<dbReference type="SUPFAM" id="SSF140990">
    <property type="entry name" value="FtsH protease domain-like"/>
    <property type="match status" value="1"/>
</dbReference>
<keyword evidence="5 11" id="KW-0547">Nucleotide-binding</keyword>